<dbReference type="SUPFAM" id="SSF51730">
    <property type="entry name" value="FAD-linked oxidoreductase"/>
    <property type="match status" value="1"/>
</dbReference>
<evidence type="ECO:0000256" key="8">
    <source>
        <dbReference type="ARBA" id="ARBA00039089"/>
    </source>
</evidence>
<dbReference type="EMBL" id="CAJPEX010004018">
    <property type="protein sequence ID" value="CAG0922750.1"/>
    <property type="molecule type" value="Genomic_DNA"/>
</dbReference>
<evidence type="ECO:0000256" key="2">
    <source>
        <dbReference type="ARBA" id="ARBA00005869"/>
    </source>
</evidence>
<organism evidence="15">
    <name type="scientific">Notodromas monacha</name>
    <dbReference type="NCBI Taxonomy" id="399045"/>
    <lineage>
        <taxon>Eukaryota</taxon>
        <taxon>Metazoa</taxon>
        <taxon>Ecdysozoa</taxon>
        <taxon>Arthropoda</taxon>
        <taxon>Crustacea</taxon>
        <taxon>Oligostraca</taxon>
        <taxon>Ostracoda</taxon>
        <taxon>Podocopa</taxon>
        <taxon>Podocopida</taxon>
        <taxon>Cypridocopina</taxon>
        <taxon>Cypridoidea</taxon>
        <taxon>Cyprididae</taxon>
        <taxon>Notodromas</taxon>
    </lineage>
</organism>
<dbReference type="GO" id="GO:0071949">
    <property type="term" value="F:FAD binding"/>
    <property type="evidence" value="ECO:0007669"/>
    <property type="project" value="TreeGrafter"/>
</dbReference>
<comment type="catalytic activity">
    <reaction evidence="12">
        <text>trans-4-hydroxy-L-proline + a quinone = (3R,5S)-1-pyrroline-3-hydroxy-5-carboxylate + a quinol + H(+)</text>
        <dbReference type="Rhea" id="RHEA:52512"/>
        <dbReference type="ChEBI" id="CHEBI:15378"/>
        <dbReference type="ChEBI" id="CHEBI:24646"/>
        <dbReference type="ChEBI" id="CHEBI:58375"/>
        <dbReference type="ChEBI" id="CHEBI:62612"/>
        <dbReference type="ChEBI" id="CHEBI:132124"/>
        <dbReference type="EC" id="1.5.5.3"/>
    </reaction>
</comment>
<evidence type="ECO:0000256" key="7">
    <source>
        <dbReference type="ARBA" id="ARBA00023062"/>
    </source>
</evidence>
<evidence type="ECO:0000256" key="4">
    <source>
        <dbReference type="ARBA" id="ARBA00022630"/>
    </source>
</evidence>
<proteinExistence type="inferred from homology"/>
<evidence type="ECO:0000256" key="1">
    <source>
        <dbReference type="ARBA" id="ARBA00001974"/>
    </source>
</evidence>
<dbReference type="InterPro" id="IPR029041">
    <property type="entry name" value="FAD-linked_oxidoreductase-like"/>
</dbReference>
<dbReference type="EMBL" id="OA886055">
    <property type="protein sequence ID" value="CAD7282598.1"/>
    <property type="molecule type" value="Genomic_DNA"/>
</dbReference>
<evidence type="ECO:0000256" key="11">
    <source>
        <dbReference type="ARBA" id="ARBA00042107"/>
    </source>
</evidence>
<dbReference type="OrthoDB" id="5464at2759"/>
<evidence type="ECO:0000259" key="14">
    <source>
        <dbReference type="Pfam" id="PF01619"/>
    </source>
</evidence>
<dbReference type="PANTHER" id="PTHR13914">
    <property type="entry name" value="PROLINE OXIDASE"/>
    <property type="match status" value="1"/>
</dbReference>
<gene>
    <name evidence="15" type="ORF">NMOB1V02_LOCUS10220</name>
</gene>
<evidence type="ECO:0000256" key="12">
    <source>
        <dbReference type="ARBA" id="ARBA00048242"/>
    </source>
</evidence>
<keyword evidence="16" id="KW-1185">Reference proteome</keyword>
<comment type="cofactor">
    <cofactor evidence="1">
        <name>FAD</name>
        <dbReference type="ChEBI" id="CHEBI:57692"/>
    </cofactor>
</comment>
<feature type="region of interest" description="Disordered" evidence="13">
    <location>
        <begin position="307"/>
        <end position="355"/>
    </location>
</feature>
<dbReference type="PANTHER" id="PTHR13914:SF29">
    <property type="entry name" value="HYDROXYPROLINE DEHYDROGENASE"/>
    <property type="match status" value="1"/>
</dbReference>
<accession>A0A7R9BXQ6</accession>
<comment type="similarity">
    <text evidence="2">Belongs to the proline oxidase family.</text>
</comment>
<dbReference type="GO" id="GO:0010133">
    <property type="term" value="P:L-proline catabolic process to L-glutamate"/>
    <property type="evidence" value="ECO:0007669"/>
    <property type="project" value="TreeGrafter"/>
</dbReference>
<keyword evidence="4" id="KW-0285">Flavoprotein</keyword>
<dbReference type="GO" id="GO:0004657">
    <property type="term" value="F:proline dehydrogenase activity"/>
    <property type="evidence" value="ECO:0007669"/>
    <property type="project" value="UniProtKB-EC"/>
</dbReference>
<sequence length="979" mass="109519">MSEVLPQLEEPCLSANKLDRPVPDAEVAKRLQERGEQKKRHYEELVSLGEFTLISDEVLPLLHSSRKLFQAAELQECMLTLMKLKISLPGDKLLSELKKRICSLTEGIQKTAYTENSSDGMYPEAKIIDDQIFNLEDLTSEAHKEANTICDQLNNLVQTSFQRRLQLIQKNEVKHEADYDDLETDDLVEVLNVLNKLQDLFSNHAQVHNNTILTCIRKQIVHVMDAIDGKLRFLAPVSNPLYVMLTKSCDDDDHQEPDLILQHDNQEENLQRQIVTTVTSGCGQLQQQQVWVRQVEVRQVQLRQISPAPFNPSTATGSFPLRDKSHQEESVSESNPADVDEDQTRPTSSSNEVLPEEVINKINDLIIKETTESSLTKDEGSAVVPMNYETVQLFSNGTMEEIPMVPVVLPELKIPSGLRPTLSRNNLPLIENQNKPQLIEENTWSLQSIPPDVLLEILCFILNSGIGSGKRINGSSLEQFIKYLYCERDVEFPTPAQIGDILAGFAELLAELSENIQDFTELQLMSQCRMLSTRIMSSPATNHRVIGRQWCVSVFGKNSRNKSPLCFRHDVMFAATHVSDSVVDSRASTRHMSAWELIRGWGVLKLCSSDKLTANAEKVVSLSIMKTTRGIFGNKLFTLAIRPTFYDQFVGGETPEELEATVSRLNESNVRLMLAVMLESDVDDSENDVKLEDILDNNCETYLDIIPKSAVMGTKQNPMCQVKVSGLISSEILAKLTRFVGSNANASNFTEVLQKPAKNVPTKFGAFWESLEESETRAFSSGLGRMQRVVNCCVENKVTCVVDAEGSWLNPGLSAVTLGFMAVCNKDQPVVHHTYQCYLKDALSALEAHSDWALKQGLHFGAKIVRGAYLEKEKSVALGAGIPCPLTDSYQHTNANYDRAVEEIILKISAGEKGVHSHCLGSEGVAVYKSVPYGELLQVLPYLARRAQENAFVLKGPRAARERHYLWSAVRHRFGFLGQ</sequence>
<dbReference type="AlphaFoldDB" id="A0A7R9BXQ6"/>
<evidence type="ECO:0000313" key="16">
    <source>
        <dbReference type="Proteomes" id="UP000678499"/>
    </source>
</evidence>
<dbReference type="Pfam" id="PF01619">
    <property type="entry name" value="Pro_dh"/>
    <property type="match status" value="1"/>
</dbReference>
<protein>
    <recommendedName>
        <fullName evidence="9">Hydroxyproline dehydrogenase</fullName>
        <ecNumber evidence="3">1.5.5.2</ecNumber>
        <ecNumber evidence="8">1.5.5.3</ecNumber>
    </recommendedName>
    <alternativeName>
        <fullName evidence="10">Probable proline dehydrogenase 2</fullName>
    </alternativeName>
    <alternativeName>
        <fullName evidence="11">Probable proline oxidase 2</fullName>
    </alternativeName>
</protein>
<dbReference type="EC" id="1.5.5.3" evidence="8"/>
<evidence type="ECO:0000256" key="5">
    <source>
        <dbReference type="ARBA" id="ARBA00022827"/>
    </source>
</evidence>
<keyword evidence="5" id="KW-0274">FAD</keyword>
<dbReference type="InterPro" id="IPR002872">
    <property type="entry name" value="Proline_DH_dom"/>
</dbReference>
<dbReference type="InterPro" id="IPR015659">
    <property type="entry name" value="Proline_oxidase"/>
</dbReference>
<dbReference type="GO" id="GO:0005739">
    <property type="term" value="C:mitochondrion"/>
    <property type="evidence" value="ECO:0007669"/>
    <property type="project" value="TreeGrafter"/>
</dbReference>
<name>A0A7R9BXQ6_9CRUS</name>
<keyword evidence="6" id="KW-0560">Oxidoreductase</keyword>
<evidence type="ECO:0000256" key="13">
    <source>
        <dbReference type="SAM" id="MobiDB-lite"/>
    </source>
</evidence>
<feature type="domain" description="Proline dehydrogenase" evidence="14">
    <location>
        <begin position="661"/>
        <end position="910"/>
    </location>
</feature>
<keyword evidence="7" id="KW-0642">Proline metabolism</keyword>
<evidence type="ECO:0000256" key="10">
    <source>
        <dbReference type="ARBA" id="ARBA00041945"/>
    </source>
</evidence>
<reference evidence="15" key="1">
    <citation type="submission" date="2020-11" db="EMBL/GenBank/DDBJ databases">
        <authorList>
            <person name="Tran Van P."/>
        </authorList>
    </citation>
    <scope>NUCLEOTIDE SEQUENCE</scope>
</reference>
<dbReference type="Proteomes" id="UP000678499">
    <property type="component" value="Unassembled WGS sequence"/>
</dbReference>
<evidence type="ECO:0000256" key="3">
    <source>
        <dbReference type="ARBA" id="ARBA00012695"/>
    </source>
</evidence>
<dbReference type="Gene3D" id="3.20.20.220">
    <property type="match status" value="2"/>
</dbReference>
<evidence type="ECO:0000256" key="9">
    <source>
        <dbReference type="ARBA" id="ARBA00040259"/>
    </source>
</evidence>
<evidence type="ECO:0000313" key="15">
    <source>
        <dbReference type="EMBL" id="CAD7282598.1"/>
    </source>
</evidence>
<dbReference type="EC" id="1.5.5.2" evidence="3"/>
<evidence type="ECO:0000256" key="6">
    <source>
        <dbReference type="ARBA" id="ARBA00023002"/>
    </source>
</evidence>